<dbReference type="EMBL" id="CAMXCT010000409">
    <property type="protein sequence ID" value="CAI3978410.1"/>
    <property type="molecule type" value="Genomic_DNA"/>
</dbReference>
<keyword evidence="3" id="KW-1185">Reference proteome</keyword>
<dbReference type="Proteomes" id="UP001152797">
    <property type="component" value="Unassembled WGS sequence"/>
</dbReference>
<name>A0A9P1FL25_9DINO</name>
<gene>
    <name evidence="1" type="ORF">C1SCF055_LOCUS6463</name>
</gene>
<dbReference type="AlphaFoldDB" id="A0A9P1FL25"/>
<reference evidence="1" key="1">
    <citation type="submission" date="2022-10" db="EMBL/GenBank/DDBJ databases">
        <authorList>
            <person name="Chen Y."/>
            <person name="Dougan E. K."/>
            <person name="Chan C."/>
            <person name="Rhodes N."/>
            <person name="Thang M."/>
        </authorList>
    </citation>
    <scope>NUCLEOTIDE SEQUENCE</scope>
</reference>
<comment type="caution">
    <text evidence="1">The sequence shown here is derived from an EMBL/GenBank/DDBJ whole genome shotgun (WGS) entry which is preliminary data.</text>
</comment>
<accession>A0A9P1FL25</accession>
<evidence type="ECO:0000313" key="2">
    <source>
        <dbReference type="EMBL" id="CAL1131785.1"/>
    </source>
</evidence>
<proteinExistence type="predicted"/>
<dbReference type="EMBL" id="CAMXCT030000409">
    <property type="protein sequence ID" value="CAL4765722.1"/>
    <property type="molecule type" value="Genomic_DNA"/>
</dbReference>
<evidence type="ECO:0000313" key="1">
    <source>
        <dbReference type="EMBL" id="CAI3978410.1"/>
    </source>
</evidence>
<dbReference type="EMBL" id="CAMXCT020000409">
    <property type="protein sequence ID" value="CAL1131785.1"/>
    <property type="molecule type" value="Genomic_DNA"/>
</dbReference>
<evidence type="ECO:0000313" key="3">
    <source>
        <dbReference type="Proteomes" id="UP001152797"/>
    </source>
</evidence>
<sequence length="605" mass="68238">MPPSEADLQLYTITQLIQTLVRIAFELARRFRIAVPDIPAPDPAIPFHCEEQCHWCFSEGADWAERDDLDLFAEHGWDSNEAAGACAAGSQQGLEDSGQGSQLCHEFSPAELARKRRAADMELEKGAGPDKNLFFNMLKLQRTGVPQMPWTKGLVADVFKKGPCKLPMPWLSMPLVGKQESLQGLVPSSEPPERMATRTPFHQKRLLSVRLAQTDDQLRAKALRRLRDLILAVPSHTQLGRALLDTAGQLTGEDMISCVFADAFRSRATATLVKRSLDYYKLALWMRQCLGLQLMQLTESVVYQYLSFLRETGAAPTLADATVKAIWFMHSTATIADFNPKVFTSRITGVCRDMYLRKRILRQAPPFPADVVRALEVYALQAESKIDSMFTNFILFCIFSSCRIGDAAKIREVEFSRCHDIFLVEAATSEAKNTNTMERRRMLLPFTAIGWGLHLNPWCIKWEMQLKALQPETIMPAYSEVSGQFLKRRITTAEANFWLREVLVRSGLTPAQAAKYSDWAESESDVSDEESFSEGCKFVDAQPVPADSVTGQKLLHKDSMVVHVKRDNQTLWCGRKMSPNYRIWQEGDPDFAQLVICQQCDKAQP</sequence>
<protein>
    <submittedName>
        <fullName evidence="1">Uncharacterized protein</fullName>
    </submittedName>
</protein>
<organism evidence="1">
    <name type="scientific">Cladocopium goreaui</name>
    <dbReference type="NCBI Taxonomy" id="2562237"/>
    <lineage>
        <taxon>Eukaryota</taxon>
        <taxon>Sar</taxon>
        <taxon>Alveolata</taxon>
        <taxon>Dinophyceae</taxon>
        <taxon>Suessiales</taxon>
        <taxon>Symbiodiniaceae</taxon>
        <taxon>Cladocopium</taxon>
    </lineage>
</organism>
<reference evidence="2" key="2">
    <citation type="submission" date="2024-04" db="EMBL/GenBank/DDBJ databases">
        <authorList>
            <person name="Chen Y."/>
            <person name="Shah S."/>
            <person name="Dougan E. K."/>
            <person name="Thang M."/>
            <person name="Chan C."/>
        </authorList>
    </citation>
    <scope>NUCLEOTIDE SEQUENCE [LARGE SCALE GENOMIC DNA]</scope>
</reference>